<keyword evidence="2" id="KW-1185">Reference proteome</keyword>
<gene>
    <name evidence="1" type="ORF">WA026_004029</name>
</gene>
<dbReference type="InterPro" id="IPR011992">
    <property type="entry name" value="EF-hand-dom_pair"/>
</dbReference>
<dbReference type="AlphaFoldDB" id="A0AAW1UHI4"/>
<organism evidence="1 2">
    <name type="scientific">Henosepilachna vigintioctopunctata</name>
    <dbReference type="NCBI Taxonomy" id="420089"/>
    <lineage>
        <taxon>Eukaryota</taxon>
        <taxon>Metazoa</taxon>
        <taxon>Ecdysozoa</taxon>
        <taxon>Arthropoda</taxon>
        <taxon>Hexapoda</taxon>
        <taxon>Insecta</taxon>
        <taxon>Pterygota</taxon>
        <taxon>Neoptera</taxon>
        <taxon>Endopterygota</taxon>
        <taxon>Coleoptera</taxon>
        <taxon>Polyphaga</taxon>
        <taxon>Cucujiformia</taxon>
        <taxon>Coccinelloidea</taxon>
        <taxon>Coccinellidae</taxon>
        <taxon>Epilachninae</taxon>
        <taxon>Epilachnini</taxon>
        <taxon>Henosepilachna</taxon>
    </lineage>
</organism>
<name>A0AAW1UHI4_9CUCU</name>
<protein>
    <submittedName>
        <fullName evidence="1">Uncharacterized protein</fullName>
    </submittedName>
</protein>
<dbReference type="PANTHER" id="PTHR20875">
    <property type="entry name" value="EF-HAND CALCIUM-BINDING DOMAIN-CONTAINING PROTEIN 6-RELATED"/>
    <property type="match status" value="1"/>
</dbReference>
<dbReference type="SUPFAM" id="SSF47473">
    <property type="entry name" value="EF-hand"/>
    <property type="match status" value="3"/>
</dbReference>
<sequence length="717" mass="83335">MHYKQMKLSDIWRTCNKIRAAIFRIGLNLWDYFLPLDPKKNRLISESQFISVLSGQLKGKIGLSEPEISDLADYFRVQDGRIFYAQLCEVIHNSVPDFMKNQPLVSGLEWEDPMQVNRLSMSEERKLNLLLSKIATVVNIRRLIAKNHGVVTIAHFARVLDFLQILVSPVDFNLLVKKYLKDSYTVNYIAFLAELDKIVQYFYEHGALDLGGDLVAQFPGRVIHAELPKLPRPEIGKILASSLFGKKNVFHPALKDNYQAENLITIMSRIQQHVLQNRLRVNEFFRDFDPLRCGKITTSQFHRGLDNLGISGIQRMFLSLPEIETMITQYRDPTDPTRVCWQTFEDDVDHVFTVKNLERTPELEVNPPSQEVRDLQRKGTKDWHQVNIPRRELCEEAVDKIKKRVLKRGLLLKPFFRDYDKSNNGHVTIPNARQCLVANGILMSDEELYALEERYNCDMGFNYFRFLKEIEPKPEEVPLYQGLYARTKAVNAPPPAKPPTRAEQDIVQILVKIKSKVVQERIRVSQFLSDFDKCNEQVIKREDFKRGLSNCRFELTENELETLMDVFASPMRRQCIDYRRFSDVVEESFTQPCLERAPLIVPLQHIPTKDCDKNFLNFDERRAVAVALQKLSKKPDLQMNLLNVLQDYDKTNCGTITTEQFLKSLHKRGMADLISTNEFQVICKCFGFERGMRNEVDYRSFIKALDVLYATDKYTPI</sequence>
<dbReference type="Gene3D" id="1.10.238.10">
    <property type="entry name" value="EF-hand"/>
    <property type="match status" value="3"/>
</dbReference>
<reference evidence="1 2" key="1">
    <citation type="submission" date="2023-03" db="EMBL/GenBank/DDBJ databases">
        <title>Genome insight into feeding habits of ladybird beetles.</title>
        <authorList>
            <person name="Li H.-S."/>
            <person name="Huang Y.-H."/>
            <person name="Pang H."/>
        </authorList>
    </citation>
    <scope>NUCLEOTIDE SEQUENCE [LARGE SCALE GENOMIC DNA]</scope>
    <source>
        <strain evidence="1">SYSU_2023b</strain>
        <tissue evidence="1">Whole body</tissue>
    </source>
</reference>
<accession>A0AAW1UHI4</accession>
<dbReference type="InterPro" id="IPR052603">
    <property type="entry name" value="EFCB6"/>
</dbReference>
<evidence type="ECO:0000313" key="1">
    <source>
        <dbReference type="EMBL" id="KAK9879181.1"/>
    </source>
</evidence>
<dbReference type="Proteomes" id="UP001431783">
    <property type="component" value="Unassembled WGS sequence"/>
</dbReference>
<dbReference type="EMBL" id="JARQZJ010000061">
    <property type="protein sequence ID" value="KAK9879181.1"/>
    <property type="molecule type" value="Genomic_DNA"/>
</dbReference>
<proteinExistence type="predicted"/>
<dbReference type="PANTHER" id="PTHR20875:SF0">
    <property type="entry name" value="GH12158P"/>
    <property type="match status" value="1"/>
</dbReference>
<comment type="caution">
    <text evidence="1">The sequence shown here is derived from an EMBL/GenBank/DDBJ whole genome shotgun (WGS) entry which is preliminary data.</text>
</comment>
<evidence type="ECO:0000313" key="2">
    <source>
        <dbReference type="Proteomes" id="UP001431783"/>
    </source>
</evidence>